<proteinExistence type="predicted"/>
<name>A0A517N3V3_9BACT</name>
<reference evidence="1 2" key="1">
    <citation type="submission" date="2019-02" db="EMBL/GenBank/DDBJ databases">
        <title>Deep-cultivation of Planctomycetes and their phenomic and genomic characterization uncovers novel biology.</title>
        <authorList>
            <person name="Wiegand S."/>
            <person name="Jogler M."/>
            <person name="Boedeker C."/>
            <person name="Pinto D."/>
            <person name="Vollmers J."/>
            <person name="Rivas-Marin E."/>
            <person name="Kohn T."/>
            <person name="Peeters S.H."/>
            <person name="Heuer A."/>
            <person name="Rast P."/>
            <person name="Oberbeckmann S."/>
            <person name="Bunk B."/>
            <person name="Jeske O."/>
            <person name="Meyerdierks A."/>
            <person name="Storesund J.E."/>
            <person name="Kallscheuer N."/>
            <person name="Luecker S."/>
            <person name="Lage O.M."/>
            <person name="Pohl T."/>
            <person name="Merkel B.J."/>
            <person name="Hornburger P."/>
            <person name="Mueller R.-W."/>
            <person name="Bruemmer F."/>
            <person name="Labrenz M."/>
            <person name="Spormann A.M."/>
            <person name="Op den Camp H."/>
            <person name="Overmann J."/>
            <person name="Amann R."/>
            <person name="Jetten M.S.M."/>
            <person name="Mascher T."/>
            <person name="Medema M.H."/>
            <person name="Devos D.P."/>
            <person name="Kaster A.-K."/>
            <person name="Ovreas L."/>
            <person name="Rohde M."/>
            <person name="Galperin M.Y."/>
            <person name="Jogler C."/>
        </authorList>
    </citation>
    <scope>NUCLEOTIDE SEQUENCE [LARGE SCALE GENOMIC DNA]</scope>
    <source>
        <strain evidence="1 2">K22_7</strain>
    </source>
</reference>
<accession>A0A517N3V3</accession>
<evidence type="ECO:0000313" key="2">
    <source>
        <dbReference type="Proteomes" id="UP000318538"/>
    </source>
</evidence>
<dbReference type="AlphaFoldDB" id="A0A517N3V3"/>
<organism evidence="1 2">
    <name type="scientific">Rubripirellula lacrimiformis</name>
    <dbReference type="NCBI Taxonomy" id="1930273"/>
    <lineage>
        <taxon>Bacteria</taxon>
        <taxon>Pseudomonadati</taxon>
        <taxon>Planctomycetota</taxon>
        <taxon>Planctomycetia</taxon>
        <taxon>Pirellulales</taxon>
        <taxon>Pirellulaceae</taxon>
        <taxon>Rubripirellula</taxon>
    </lineage>
</organism>
<dbReference type="KEGG" id="rlc:K227x_01720"/>
<protein>
    <submittedName>
        <fullName evidence="1">Uncharacterized protein</fullName>
    </submittedName>
</protein>
<sequence length="88" mass="9355">MGLVLYAALMLVARKSGGKKRGLANIRWLGCWVSILPIVATEFGCRPSEESVKLAVSSPNQTDSIVINDLDTFTTAAGGWIGSPTDQC</sequence>
<dbReference type="EMBL" id="CP036525">
    <property type="protein sequence ID" value="QDT01804.1"/>
    <property type="molecule type" value="Genomic_DNA"/>
</dbReference>
<keyword evidence="2" id="KW-1185">Reference proteome</keyword>
<dbReference type="Proteomes" id="UP000318538">
    <property type="component" value="Chromosome"/>
</dbReference>
<evidence type="ECO:0000313" key="1">
    <source>
        <dbReference type="EMBL" id="QDT01804.1"/>
    </source>
</evidence>
<gene>
    <name evidence="1" type="ORF">K227x_01720</name>
</gene>